<feature type="chain" id="PRO_5025466602" evidence="1">
    <location>
        <begin position="40"/>
        <end position="249"/>
    </location>
</feature>
<protein>
    <submittedName>
        <fullName evidence="2">DUF541 domain-containing protein</fullName>
    </submittedName>
</protein>
<dbReference type="RefSeq" id="WP_153479028.1">
    <property type="nucleotide sequence ID" value="NZ_VWNA01000001.1"/>
</dbReference>
<evidence type="ECO:0000313" key="2">
    <source>
        <dbReference type="EMBL" id="MQT11852.1"/>
    </source>
</evidence>
<sequence>MTRYRTRSIGRLVTSVPRSLALAAALAVLAPLAATSAMADDDIRVVGQADISVTPDIAVVTGGVTTEALTARAALDANTKAIADVISALKAAGIDAADIQTSAFRIYPRYAERTNDGKTPALLGYGVDNQVRVKVRDLPKLGGLLDVMVSAGANEIQGVNYIVSDADKKLDEARRDAIADARRKAELYAQAANVRLGKVDHICEGCSTDSPGPAMMKMDAMPAPVPTEPGQTTLHVDVIVTFDIDNDND</sequence>
<dbReference type="Gene3D" id="3.30.70.2970">
    <property type="entry name" value="Protein of unknown function (DUF541), domain 2"/>
    <property type="match status" value="1"/>
</dbReference>
<dbReference type="GO" id="GO:0006974">
    <property type="term" value="P:DNA damage response"/>
    <property type="evidence" value="ECO:0007669"/>
    <property type="project" value="TreeGrafter"/>
</dbReference>
<evidence type="ECO:0000313" key="3">
    <source>
        <dbReference type="Proteomes" id="UP000332515"/>
    </source>
</evidence>
<organism evidence="2 3">
    <name type="scientific">Segnochrobactrum spirostomi</name>
    <dbReference type="NCBI Taxonomy" id="2608987"/>
    <lineage>
        <taxon>Bacteria</taxon>
        <taxon>Pseudomonadati</taxon>
        <taxon>Pseudomonadota</taxon>
        <taxon>Alphaproteobacteria</taxon>
        <taxon>Hyphomicrobiales</taxon>
        <taxon>Segnochrobactraceae</taxon>
        <taxon>Segnochrobactrum</taxon>
    </lineage>
</organism>
<feature type="signal peptide" evidence="1">
    <location>
        <begin position="1"/>
        <end position="39"/>
    </location>
</feature>
<proteinExistence type="predicted"/>
<dbReference type="AlphaFoldDB" id="A0A6A7Y255"/>
<keyword evidence="1" id="KW-0732">Signal</keyword>
<name>A0A6A7Y255_9HYPH</name>
<gene>
    <name evidence="2" type="ORF">F0357_04020</name>
</gene>
<dbReference type="Gene3D" id="3.30.110.170">
    <property type="entry name" value="Protein of unknown function (DUF541), domain 1"/>
    <property type="match status" value="1"/>
</dbReference>
<dbReference type="PANTHER" id="PTHR34387:SF1">
    <property type="entry name" value="PERIPLASMIC IMMUNOGENIC PROTEIN"/>
    <property type="match status" value="1"/>
</dbReference>
<keyword evidence="3" id="KW-1185">Reference proteome</keyword>
<dbReference type="Pfam" id="PF04402">
    <property type="entry name" value="SIMPL"/>
    <property type="match status" value="1"/>
</dbReference>
<reference evidence="2 3" key="1">
    <citation type="submission" date="2019-09" db="EMBL/GenBank/DDBJ databases">
        <title>Segnochrobactrum spirostomi gen. nov., sp. nov., isolated from the ciliate Spirostomum cf. yagiui and description of a novel family, Segnochrobactraceae fam. nov. within the order Rhizobiales of the class Alphaproteobacteria.</title>
        <authorList>
            <person name="Akter S."/>
            <person name="Shazib S.U.A."/>
            <person name="Shin M.K."/>
        </authorList>
    </citation>
    <scope>NUCLEOTIDE SEQUENCE [LARGE SCALE GENOMIC DNA]</scope>
    <source>
        <strain evidence="2 3">Sp-1</strain>
    </source>
</reference>
<evidence type="ECO:0000256" key="1">
    <source>
        <dbReference type="SAM" id="SignalP"/>
    </source>
</evidence>
<accession>A0A6A7Y255</accession>
<dbReference type="PANTHER" id="PTHR34387">
    <property type="entry name" value="SLR1258 PROTEIN"/>
    <property type="match status" value="1"/>
</dbReference>
<dbReference type="Proteomes" id="UP000332515">
    <property type="component" value="Unassembled WGS sequence"/>
</dbReference>
<dbReference type="InterPro" id="IPR007497">
    <property type="entry name" value="SIMPL/DUF541"/>
</dbReference>
<dbReference type="EMBL" id="VWNA01000001">
    <property type="protein sequence ID" value="MQT11852.1"/>
    <property type="molecule type" value="Genomic_DNA"/>
</dbReference>
<dbReference type="InterPro" id="IPR052022">
    <property type="entry name" value="26kDa_periplasmic_antigen"/>
</dbReference>
<comment type="caution">
    <text evidence="2">The sequence shown here is derived from an EMBL/GenBank/DDBJ whole genome shotgun (WGS) entry which is preliminary data.</text>
</comment>